<evidence type="ECO:0000313" key="1">
    <source>
        <dbReference type="EMBL" id="RDY59370.1"/>
    </source>
</evidence>
<protein>
    <submittedName>
        <fullName evidence="1">SusD/RagB family nutrient-binding outer membrane lipoprotein</fullName>
    </submittedName>
</protein>
<dbReference type="Pfam" id="PF12741">
    <property type="entry name" value="SusD-like"/>
    <property type="match status" value="1"/>
</dbReference>
<sequence>MKIAYKNLLILLALIFLIGLESCESIDLDVNDNPNSATPANSDINLLLNGAMLNFSKWLGEEDEDNRIGFEAGLELVRMLHMYGPLYENAYEPGDFDDVWRQSYGGHLSDIQTIKELASENDLFHHIGVAQILESYTLTTLVDYFGDVPYSTAFRGSDEFNPTLDDDAEVYAIALSLLDEAILNLAESPPTSIASTGDIFYFGDIDKWVTLANTLKLRIYSNTRLVDPSVSQAGINALLAEGNLIDSPQEDFAVLYGTNSSAPDIRHPQFINNYQNTPSGEYMNMYFMNLLVNGFSSGPDPRTRYYIYRQVSDFPEANAQGIFDFPCLAESYPLHYDPDVDAFCTSIGSGYWGRIHGDAQGLPSDSDKITTWGTYPIGGKFDDDSFTAVGNSSGMGGAGINPILLSSFVYFMRAEAALMLGTSDDATTMLEAGIRASMDKVLNFDPNTLTNNFASDSEDVDSYVAEILADYTDAASDEEKLNVIMTQAYIASWGNVVEAYNSYRRTGMPLDMTPTQLENSGAFIRSFKYPSVAIDNNPNISPKANQAVKVFWDLNSIDLDF</sequence>
<accession>A0A371JPC3</accession>
<dbReference type="AlphaFoldDB" id="A0A371JPC3"/>
<organism evidence="1 2">
    <name type="scientific">Flagellimonas nanhaiensis</name>
    <dbReference type="NCBI Taxonomy" id="2292706"/>
    <lineage>
        <taxon>Bacteria</taxon>
        <taxon>Pseudomonadati</taxon>
        <taxon>Bacteroidota</taxon>
        <taxon>Flavobacteriia</taxon>
        <taxon>Flavobacteriales</taxon>
        <taxon>Flavobacteriaceae</taxon>
        <taxon>Flagellimonas</taxon>
    </lineage>
</organism>
<reference evidence="1 2" key="1">
    <citation type="submission" date="2018-08" db="EMBL/GenBank/DDBJ databases">
        <title>Muricauda nanhaiensis sp. nov., isolated from seawater of the South China Sea.</title>
        <authorList>
            <person name="Dang Y."/>
        </authorList>
    </citation>
    <scope>NUCLEOTIDE SEQUENCE [LARGE SCALE GENOMIC DNA]</scope>
    <source>
        <strain evidence="1 2">SM1704</strain>
    </source>
</reference>
<dbReference type="InterPro" id="IPR011990">
    <property type="entry name" value="TPR-like_helical_dom_sf"/>
</dbReference>
<evidence type="ECO:0000313" key="2">
    <source>
        <dbReference type="Proteomes" id="UP000261828"/>
    </source>
</evidence>
<gene>
    <name evidence="1" type="ORF">DX873_08240</name>
</gene>
<keyword evidence="1" id="KW-0449">Lipoprotein</keyword>
<comment type="caution">
    <text evidence="1">The sequence shown here is derived from an EMBL/GenBank/DDBJ whole genome shotgun (WGS) entry which is preliminary data.</text>
</comment>
<name>A0A371JPC3_9FLAO</name>
<dbReference type="RefSeq" id="WP_116183985.1">
    <property type="nucleotide sequence ID" value="NZ_QTJX01000002.1"/>
</dbReference>
<dbReference type="Gene3D" id="1.25.40.390">
    <property type="match status" value="1"/>
</dbReference>
<dbReference type="EMBL" id="QTJX01000002">
    <property type="protein sequence ID" value="RDY59370.1"/>
    <property type="molecule type" value="Genomic_DNA"/>
</dbReference>
<dbReference type="InterPro" id="IPR024302">
    <property type="entry name" value="SusD-like"/>
</dbReference>
<dbReference type="OrthoDB" id="725917at2"/>
<keyword evidence="2" id="KW-1185">Reference proteome</keyword>
<dbReference type="Pfam" id="PF12771">
    <property type="entry name" value="SusD-like_2"/>
    <property type="match status" value="1"/>
</dbReference>
<proteinExistence type="predicted"/>
<dbReference type="InterPro" id="IPR041662">
    <property type="entry name" value="SusD-like_2"/>
</dbReference>
<dbReference type="SUPFAM" id="SSF48452">
    <property type="entry name" value="TPR-like"/>
    <property type="match status" value="1"/>
</dbReference>
<dbReference type="Proteomes" id="UP000261828">
    <property type="component" value="Unassembled WGS sequence"/>
</dbReference>